<dbReference type="AlphaFoldDB" id="N1WZR7"/>
<name>N1WZR7_9FLAO</name>
<dbReference type="STRING" id="1189619.pgond44_05970"/>
<dbReference type="RefSeq" id="WP_003438372.1">
    <property type="nucleotide sequence ID" value="NZ_APLF01000005.1"/>
</dbReference>
<dbReference type="EMBL" id="APLF01000005">
    <property type="protein sequence ID" value="EMY81378.1"/>
    <property type="molecule type" value="Genomic_DNA"/>
</dbReference>
<sequence>MKAILILFLVLFSNSIFAQSLNGAWEKVTNSESQQRTIKLYSDSYFTSSTILKDSGEFISASGGTYFMNDYDYIENLEIHSESAAITGSFFNYNYEIKGDSLNIKDKNSNTIEKWTRIDNADNENVTCWKIHQAFRDSNWITIEDGPRKTLKLLTNNYYQVLALNSRTGQFFGSSGGQWELKDNKHYEFIHFFSKNQKMVGDTLSFEKVVKENIWTHNGKSSKGDYIQERWKRFK</sequence>
<organism evidence="2 3">
    <name type="scientific">Psychroflexus gondwanensis ACAM 44</name>
    <dbReference type="NCBI Taxonomy" id="1189619"/>
    <lineage>
        <taxon>Bacteria</taxon>
        <taxon>Pseudomonadati</taxon>
        <taxon>Bacteroidota</taxon>
        <taxon>Flavobacteriia</taxon>
        <taxon>Flavobacteriales</taxon>
        <taxon>Flavobacteriaceae</taxon>
        <taxon>Psychroflexus</taxon>
    </lineage>
</organism>
<evidence type="ECO:0000256" key="1">
    <source>
        <dbReference type="SAM" id="SignalP"/>
    </source>
</evidence>
<dbReference type="Gene3D" id="2.40.128.490">
    <property type="entry name" value="Uncharacterised protein PF14869, DUF4488"/>
    <property type="match status" value="1"/>
</dbReference>
<feature type="signal peptide" evidence="1">
    <location>
        <begin position="1"/>
        <end position="18"/>
    </location>
</feature>
<gene>
    <name evidence="2" type="ORF">pgond44_05970</name>
</gene>
<evidence type="ECO:0000313" key="2">
    <source>
        <dbReference type="EMBL" id="EMY81378.1"/>
    </source>
</evidence>
<evidence type="ECO:0008006" key="4">
    <source>
        <dbReference type="Google" id="ProtNLM"/>
    </source>
</evidence>
<dbReference type="eggNOG" id="ENOG502Z7YB">
    <property type="taxonomic scope" value="Bacteria"/>
</dbReference>
<feature type="chain" id="PRO_5004113681" description="Membrane or secreted protein" evidence="1">
    <location>
        <begin position="19"/>
        <end position="235"/>
    </location>
</feature>
<accession>N1WZR7</accession>
<protein>
    <recommendedName>
        <fullName evidence="4">Membrane or secreted protein</fullName>
    </recommendedName>
</protein>
<keyword evidence="1" id="KW-0732">Signal</keyword>
<evidence type="ECO:0000313" key="3">
    <source>
        <dbReference type="Proteomes" id="UP000012317"/>
    </source>
</evidence>
<keyword evidence="3" id="KW-1185">Reference proteome</keyword>
<reference evidence="2 3" key="1">
    <citation type="journal article" date="2014" name="Genome Biol. Evol.">
        <title>Extensive gene acquisition in the extremely psychrophilic bacterial species Psychroflexus torquis and the link to sea-ice ecosystem specialism.</title>
        <authorList>
            <person name="Feng S."/>
            <person name="Powell S.M."/>
            <person name="Wilson R."/>
            <person name="Bowman J.P."/>
        </authorList>
    </citation>
    <scope>NUCLEOTIDE SEQUENCE [LARGE SCALE GENOMIC DNA]</scope>
    <source>
        <strain evidence="2 3">ACAM 44</strain>
    </source>
</reference>
<dbReference type="Proteomes" id="UP000012317">
    <property type="component" value="Unassembled WGS sequence"/>
</dbReference>
<comment type="caution">
    <text evidence="2">The sequence shown here is derived from an EMBL/GenBank/DDBJ whole genome shotgun (WGS) entry which is preliminary data.</text>
</comment>
<proteinExistence type="predicted"/>